<comment type="caution">
    <text evidence="2">The sequence shown here is derived from an EMBL/GenBank/DDBJ whole genome shotgun (WGS) entry which is preliminary data.</text>
</comment>
<keyword evidence="3" id="KW-1185">Reference proteome</keyword>
<reference evidence="3" key="1">
    <citation type="submission" date="2013-09" db="EMBL/GenBank/DDBJ databases">
        <title>Corchorus olitorius genome sequencing.</title>
        <authorList>
            <person name="Alam M."/>
            <person name="Haque M.S."/>
            <person name="Islam M.S."/>
            <person name="Emdad E.M."/>
            <person name="Islam M.M."/>
            <person name="Ahmed B."/>
            <person name="Halim A."/>
            <person name="Hossen Q.M.M."/>
            <person name="Hossain M.Z."/>
            <person name="Ahmed R."/>
            <person name="Khan M.M."/>
            <person name="Islam R."/>
            <person name="Rashid M.M."/>
            <person name="Khan S.A."/>
            <person name="Rahman M.S."/>
            <person name="Alam M."/>
            <person name="Yahiya A.S."/>
            <person name="Khan M.S."/>
            <person name="Azam M.S."/>
            <person name="Haque T."/>
            <person name="Lashkar M.Z.H."/>
            <person name="Akhand A.I."/>
            <person name="Morshed G."/>
            <person name="Roy S."/>
            <person name="Uddin K.S."/>
            <person name="Rabeya T."/>
            <person name="Hossain A.S."/>
            <person name="Chowdhury A."/>
            <person name="Snigdha A.R."/>
            <person name="Mortoza M.S."/>
            <person name="Matin S.A."/>
            <person name="Hoque S.M.E."/>
            <person name="Islam M.K."/>
            <person name="Roy D.K."/>
            <person name="Haider R."/>
            <person name="Moosa M.M."/>
            <person name="Elias S.M."/>
            <person name="Hasan A.M."/>
            <person name="Jahan S."/>
            <person name="Shafiuddin M."/>
            <person name="Mahmood N."/>
            <person name="Shommy N.S."/>
        </authorList>
    </citation>
    <scope>NUCLEOTIDE SEQUENCE [LARGE SCALE GENOMIC DNA]</scope>
    <source>
        <strain evidence="3">cv. O-4</strain>
    </source>
</reference>
<feature type="non-terminal residue" evidence="2">
    <location>
        <position position="82"/>
    </location>
</feature>
<proteinExistence type="predicted"/>
<evidence type="ECO:0000313" key="2">
    <source>
        <dbReference type="EMBL" id="OMP13245.1"/>
    </source>
</evidence>
<accession>A0A1R3L1M0</accession>
<sequence>MHGFHEADVGDHRFLVGGDGIGQQGRRAHGVLDGVQQGQAGEDADGQLLLLGRQGRPGGDVVGQRDLFRQPEVAGQAIPHLQ</sequence>
<evidence type="ECO:0000313" key="3">
    <source>
        <dbReference type="Proteomes" id="UP000187203"/>
    </source>
</evidence>
<organism evidence="2 3">
    <name type="scientific">Corchorus olitorius</name>
    <dbReference type="NCBI Taxonomy" id="93759"/>
    <lineage>
        <taxon>Eukaryota</taxon>
        <taxon>Viridiplantae</taxon>
        <taxon>Streptophyta</taxon>
        <taxon>Embryophyta</taxon>
        <taxon>Tracheophyta</taxon>
        <taxon>Spermatophyta</taxon>
        <taxon>Magnoliopsida</taxon>
        <taxon>eudicotyledons</taxon>
        <taxon>Gunneridae</taxon>
        <taxon>Pentapetalae</taxon>
        <taxon>rosids</taxon>
        <taxon>malvids</taxon>
        <taxon>Malvales</taxon>
        <taxon>Malvaceae</taxon>
        <taxon>Grewioideae</taxon>
        <taxon>Apeibeae</taxon>
        <taxon>Corchorus</taxon>
    </lineage>
</organism>
<feature type="region of interest" description="Disordered" evidence="1">
    <location>
        <begin position="1"/>
        <end position="21"/>
    </location>
</feature>
<name>A0A1R3L1M0_9ROSI</name>
<dbReference type="Proteomes" id="UP000187203">
    <property type="component" value="Unassembled WGS sequence"/>
</dbReference>
<evidence type="ECO:0000256" key="1">
    <source>
        <dbReference type="SAM" id="MobiDB-lite"/>
    </source>
</evidence>
<protein>
    <submittedName>
        <fullName evidence="2">Phosphate regulon sensor protein PhoR (SphS)</fullName>
    </submittedName>
</protein>
<feature type="compositionally biased region" description="Basic and acidic residues" evidence="1">
    <location>
        <begin position="1"/>
        <end position="14"/>
    </location>
</feature>
<gene>
    <name evidence="2" type="ORF">COLO4_02018</name>
</gene>
<dbReference type="AlphaFoldDB" id="A0A1R3L1M0"/>
<dbReference type="EMBL" id="AWUE01004781">
    <property type="protein sequence ID" value="OMP13245.1"/>
    <property type="molecule type" value="Genomic_DNA"/>
</dbReference>